<dbReference type="InterPro" id="IPR053135">
    <property type="entry name" value="AKR2_Oxidoreductase"/>
</dbReference>
<dbReference type="PANTHER" id="PTHR43312">
    <property type="entry name" value="D-THREO-ALDOSE 1-DEHYDROGENASE"/>
    <property type="match status" value="1"/>
</dbReference>
<keyword evidence="3" id="KW-0560">Oxidoreductase</keyword>
<name>A0A1D3L218_9EURY</name>
<dbReference type="CDD" id="cd19096">
    <property type="entry name" value="AKR_Fe-S_oxidoreductase"/>
    <property type="match status" value="1"/>
</dbReference>
<dbReference type="EMBL" id="LT607756">
    <property type="protein sequence ID" value="SCG85583.1"/>
    <property type="molecule type" value="Genomic_DNA"/>
</dbReference>
<dbReference type="PANTHER" id="PTHR43312:SF2">
    <property type="entry name" value="OXIDOREDUCTASE"/>
    <property type="match status" value="1"/>
</dbReference>
<dbReference type="AlphaFoldDB" id="A0A1D3L218"/>
<dbReference type="InterPro" id="IPR017896">
    <property type="entry name" value="4Fe4S_Fe-S-bd"/>
</dbReference>
<feature type="domain" description="NADP-dependent oxidoreductase" evidence="1">
    <location>
        <begin position="16"/>
        <end position="275"/>
    </location>
</feature>
<dbReference type="Proteomes" id="UP000094707">
    <property type="component" value="Chromosome I"/>
</dbReference>
<reference evidence="3 4" key="1">
    <citation type="submission" date="2016-08" db="EMBL/GenBank/DDBJ databases">
        <authorList>
            <person name="Seilhamer J.J."/>
        </authorList>
    </citation>
    <scope>NUCLEOTIDE SEQUENCE [LARGE SCALE GENOMIC DNA]</scope>
    <source>
        <strain evidence="3">Buetzberg</strain>
    </source>
</reference>
<evidence type="ECO:0000313" key="4">
    <source>
        <dbReference type="Proteomes" id="UP000094707"/>
    </source>
</evidence>
<protein>
    <submittedName>
        <fullName evidence="3">Putative aldo-keto reductase 4</fullName>
        <ecNumber evidence="3">1.1.1.-</ecNumber>
    </submittedName>
</protein>
<dbReference type="OrthoDB" id="28487at2157"/>
<dbReference type="Pfam" id="PF13187">
    <property type="entry name" value="Fer4_9"/>
    <property type="match status" value="1"/>
</dbReference>
<sequence>MLYREFGKTGKKVSILGFGCMRLPTIGGRPENIDKPLAGKMMTYAIENGVNYVDTAYPYHAASPKVGGASETFLGEFLSEGLRDEVKLATKLPIWLVEEKGDMDRILDEQLKRLQTDRIDFYLLHGLHRRFWPMLQEYDIFEFLDRAVEDGRIGYAGFSFHDELDFFIEAVDSYKWSFCQIQYNYMDQDFQAGRKGLEYAAKRGLGTAIMEPLRGGCLTRNIPEDIQALWDRAKTRKSLAEWALRFLWDHEDVNLVLSGMNSMDDVVENVEIAERGIPGSLTEDERNLIDDVREAYRSRVHVGCTGCNYCMPCPEGVNIPLNLSLLDDVYIYENLDKPSGNYFHLMGRKMSAGYCTECGECEKNCTQNLPIRKYLKETRETFEKK</sequence>
<evidence type="ECO:0000313" key="3">
    <source>
        <dbReference type="EMBL" id="SCG85583.1"/>
    </source>
</evidence>
<proteinExistence type="predicted"/>
<dbReference type="STRING" id="118062.MCBB_1023"/>
<dbReference type="SUPFAM" id="SSF51430">
    <property type="entry name" value="NAD(P)-linked oxidoreductase"/>
    <property type="match status" value="1"/>
</dbReference>
<dbReference type="GO" id="GO:0016491">
    <property type="term" value="F:oxidoreductase activity"/>
    <property type="evidence" value="ECO:0007669"/>
    <property type="project" value="UniProtKB-KW"/>
</dbReference>
<gene>
    <name evidence="3" type="ORF">MCBB_1023</name>
</gene>
<dbReference type="KEGG" id="mcub:MCBB_1023"/>
<accession>A0A1D3L218</accession>
<dbReference type="Pfam" id="PF00248">
    <property type="entry name" value="Aldo_ket_red"/>
    <property type="match status" value="1"/>
</dbReference>
<dbReference type="Gene3D" id="3.20.20.100">
    <property type="entry name" value="NADP-dependent oxidoreductase domain"/>
    <property type="match status" value="1"/>
</dbReference>
<dbReference type="EC" id="1.1.1.-" evidence="3"/>
<keyword evidence="4" id="KW-1185">Reference proteome</keyword>
<dbReference type="InterPro" id="IPR036812">
    <property type="entry name" value="NAD(P)_OxRdtase_dom_sf"/>
</dbReference>
<feature type="domain" description="4Fe-4S ferredoxin-type" evidence="2">
    <location>
        <begin position="304"/>
        <end position="368"/>
    </location>
</feature>
<evidence type="ECO:0000259" key="1">
    <source>
        <dbReference type="Pfam" id="PF00248"/>
    </source>
</evidence>
<dbReference type="PATRIC" id="fig|129848.4.peg.1030"/>
<organism evidence="3 4">
    <name type="scientific">Methanobacterium congolense</name>
    <dbReference type="NCBI Taxonomy" id="118062"/>
    <lineage>
        <taxon>Archaea</taxon>
        <taxon>Methanobacteriati</taxon>
        <taxon>Methanobacteriota</taxon>
        <taxon>Methanomada group</taxon>
        <taxon>Methanobacteria</taxon>
        <taxon>Methanobacteriales</taxon>
        <taxon>Methanobacteriaceae</taxon>
        <taxon>Methanobacterium</taxon>
    </lineage>
</organism>
<evidence type="ECO:0000259" key="2">
    <source>
        <dbReference type="Pfam" id="PF13187"/>
    </source>
</evidence>
<dbReference type="InterPro" id="IPR023210">
    <property type="entry name" value="NADP_OxRdtase_dom"/>
</dbReference>
<dbReference type="SUPFAM" id="SSF54862">
    <property type="entry name" value="4Fe-4S ferredoxins"/>
    <property type="match status" value="1"/>
</dbReference>